<evidence type="ECO:0000313" key="3">
    <source>
        <dbReference type="Proteomes" id="UP000675880"/>
    </source>
</evidence>
<reference evidence="2 3" key="1">
    <citation type="submission" date="2021-02" db="EMBL/GenBank/DDBJ databases">
        <authorList>
            <person name="Han P."/>
        </authorList>
    </citation>
    <scope>NUCLEOTIDE SEQUENCE [LARGE SCALE GENOMIC DNA]</scope>
    <source>
        <strain evidence="2">Candidatus Nitrospira sp. ZN2</strain>
    </source>
</reference>
<dbReference type="InterPro" id="IPR054008">
    <property type="entry name" value="Csm6_6H"/>
</dbReference>
<protein>
    <recommendedName>
        <fullName evidence="1">Csm6 6H domain-containing protein</fullName>
    </recommendedName>
</protein>
<dbReference type="NCBIfam" id="TIGR02710">
    <property type="entry name" value="TIGR02710 family CRISPR-associated CARF protein"/>
    <property type="match status" value="1"/>
</dbReference>
<dbReference type="EMBL" id="CAJNBJ010000001">
    <property type="protein sequence ID" value="CAE6713269.1"/>
    <property type="molecule type" value="Genomic_DNA"/>
</dbReference>
<accession>A0ABM8QSP1</accession>
<keyword evidence="3" id="KW-1185">Reference proteome</keyword>
<sequence>MLAKVYAPFPGASRIVRKPSFVEAARSQWYSPPIMPPDIPVKALILAFTDAPALAAYVINRLQPELLCFFVPESAKAQVESAVQPLVQQMPKRWDWVVTPDPADVIACHQALSRTIHDLFRTWAVQVGEVVVDLTGATPAMAAALATVSQPWTSRVISLVDAAGREEGEAIAIGGLTKYWLQGNPWDEAAVVVRREASEAFNHGSFRAAATLFHTLEARVSGGQKPLYRALGELALGYGLWEQFHYRQAWEKLKSSLKALDMASLWGGPPGLKALLPLIKANSGFLEKLVLDPADVKEGVVLDLLAHAHRRAQVDHDHERAMVALVRALEACAQRQLFKQHKIKSWDVRPEQLPEAMRDTCRACYLDDVDGKYKLPLQSQWRALADLGDPMGQAFLRDWPKMKPLLDAANHAVLGHGFEAVKGERVQQLSDVVMKLTGVSEFSLPKFPTLNL</sequence>
<proteinExistence type="predicted"/>
<comment type="caution">
    <text evidence="2">The sequence shown here is derived from an EMBL/GenBank/DDBJ whole genome shotgun (WGS) entry which is preliminary data.</text>
</comment>
<evidence type="ECO:0000313" key="2">
    <source>
        <dbReference type="EMBL" id="CAE6713269.1"/>
    </source>
</evidence>
<dbReference type="Proteomes" id="UP000675880">
    <property type="component" value="Unassembled WGS sequence"/>
</dbReference>
<name>A0ABM8QSP1_9BACT</name>
<evidence type="ECO:0000259" key="1">
    <source>
        <dbReference type="Pfam" id="PF22205"/>
    </source>
</evidence>
<gene>
    <name evidence="2" type="ORF">NSPZN2_11325</name>
</gene>
<organism evidence="2 3">
    <name type="scientific">Nitrospira defluvii</name>
    <dbReference type="NCBI Taxonomy" id="330214"/>
    <lineage>
        <taxon>Bacteria</taxon>
        <taxon>Pseudomonadati</taxon>
        <taxon>Nitrospirota</taxon>
        <taxon>Nitrospiria</taxon>
        <taxon>Nitrospirales</taxon>
        <taxon>Nitrospiraceae</taxon>
        <taxon>Nitrospira</taxon>
    </lineage>
</organism>
<feature type="domain" description="Csm6 6H" evidence="1">
    <location>
        <begin position="194"/>
        <end position="285"/>
    </location>
</feature>
<dbReference type="Pfam" id="PF22205">
    <property type="entry name" value="Csm6_6H"/>
    <property type="match status" value="1"/>
</dbReference>
<dbReference type="Pfam" id="PF09670">
    <property type="entry name" value="Cas_Cas02710"/>
    <property type="match status" value="1"/>
</dbReference>
<dbReference type="InterPro" id="IPR014082">
    <property type="entry name" value="CRISPR-assoc_prot_Cas02710"/>
</dbReference>